<evidence type="ECO:0000256" key="9">
    <source>
        <dbReference type="ARBA" id="ARBA00022970"/>
    </source>
</evidence>
<dbReference type="SUPFAM" id="SSF52540">
    <property type="entry name" value="P-loop containing nucleoside triphosphate hydrolases"/>
    <property type="match status" value="1"/>
</dbReference>
<reference evidence="13" key="1">
    <citation type="submission" date="2017-11" db="EMBL/GenBank/DDBJ databases">
        <authorList>
            <person name="Kuznetsova I."/>
            <person name="Sazanova A."/>
            <person name="Chirak E."/>
            <person name="Safronova V."/>
            <person name="Willems A."/>
        </authorList>
    </citation>
    <scope>NUCLEOTIDE SEQUENCE [LARGE SCALE GENOMIC DNA]</scope>
    <source>
        <strain evidence="13">PEPV15</strain>
    </source>
</reference>
<dbReference type="PROSITE" id="PS50893">
    <property type="entry name" value="ABC_TRANSPORTER_2"/>
    <property type="match status" value="1"/>
</dbReference>
<dbReference type="InterPro" id="IPR041701">
    <property type="entry name" value="MetN_ABC"/>
</dbReference>
<dbReference type="PANTHER" id="PTHR43166:SF30">
    <property type="entry name" value="METHIONINE IMPORT ATP-BINDING PROTEIN METN"/>
    <property type="match status" value="1"/>
</dbReference>
<dbReference type="GO" id="GO:0005886">
    <property type="term" value="C:plasma membrane"/>
    <property type="evidence" value="ECO:0007669"/>
    <property type="project" value="UniProtKB-ARBA"/>
</dbReference>
<evidence type="ECO:0000256" key="4">
    <source>
        <dbReference type="ARBA" id="ARBA00022448"/>
    </source>
</evidence>
<dbReference type="Proteomes" id="UP000241158">
    <property type="component" value="Unassembled WGS sequence"/>
</dbReference>
<dbReference type="InterPro" id="IPR050086">
    <property type="entry name" value="MetN_ABC_transporter-like"/>
</dbReference>
<keyword evidence="9" id="KW-0029">Amino-acid transport</keyword>
<dbReference type="InterPro" id="IPR003593">
    <property type="entry name" value="AAA+_ATPase"/>
</dbReference>
<protein>
    <recommendedName>
        <fullName evidence="3">Cell division ATP-binding protein FtsE</fullName>
    </recommendedName>
</protein>
<evidence type="ECO:0000256" key="2">
    <source>
        <dbReference type="ARBA" id="ARBA00005417"/>
    </source>
</evidence>
<evidence type="ECO:0000313" key="13">
    <source>
        <dbReference type="Proteomes" id="UP000241158"/>
    </source>
</evidence>
<accession>A0A2P7ANP4</accession>
<dbReference type="PROSITE" id="PS00211">
    <property type="entry name" value="ABC_TRANSPORTER_1"/>
    <property type="match status" value="1"/>
</dbReference>
<keyword evidence="10" id="KW-0472">Membrane</keyword>
<keyword evidence="8" id="KW-1278">Translocase</keyword>
<dbReference type="PANTHER" id="PTHR43166">
    <property type="entry name" value="AMINO ACID IMPORT ATP-BINDING PROTEIN"/>
    <property type="match status" value="1"/>
</dbReference>
<comment type="similarity">
    <text evidence="2">Belongs to the ABC transporter superfamily.</text>
</comment>
<evidence type="ECO:0000256" key="7">
    <source>
        <dbReference type="ARBA" id="ARBA00022840"/>
    </source>
</evidence>
<evidence type="ECO:0000256" key="5">
    <source>
        <dbReference type="ARBA" id="ARBA00022475"/>
    </source>
</evidence>
<evidence type="ECO:0000259" key="11">
    <source>
        <dbReference type="PROSITE" id="PS50893"/>
    </source>
</evidence>
<dbReference type="AlphaFoldDB" id="A0A2P7ANP4"/>
<dbReference type="EMBL" id="PGGN01000004">
    <property type="protein sequence ID" value="PSH55818.1"/>
    <property type="molecule type" value="Genomic_DNA"/>
</dbReference>
<dbReference type="InterPro" id="IPR045865">
    <property type="entry name" value="ACT-like_dom_sf"/>
</dbReference>
<sequence>MNMAVIRDAATSAPQVLPVDKATMSRTTNPMVAFERVSKRFAAGKTGAEVVALDDIELVVPRGSVTGIIGRSGAGKSTLIRLVNGLEKPSSGRVLVDGVDISGVDEKNLRAVRRSIGMIFQHFNLLSSRTAFGNVALPLEIAGMGKQDIENRVGPLLDLVGLADKRGRYPSELSGGQKQRIGIARALATEPKLLLSDEATSALDPETTRSILALLRTINKELGLTVLLITHEMEVVKAIADHVAVIDGGRIVEKGSTFDVFTGHTHETTQALLGGLAGMHLPEFLTSRMSPQPEPGSRTILRVIFKGENATEPMLARLGSELGIEVNIMAGAVDEIAGRPFGMLVVSLRADEVKIAAARQFLATHGLLSEVVGYVR</sequence>
<dbReference type="GO" id="GO:0016887">
    <property type="term" value="F:ATP hydrolysis activity"/>
    <property type="evidence" value="ECO:0007669"/>
    <property type="project" value="InterPro"/>
</dbReference>
<evidence type="ECO:0000256" key="8">
    <source>
        <dbReference type="ARBA" id="ARBA00022967"/>
    </source>
</evidence>
<dbReference type="Pfam" id="PF09383">
    <property type="entry name" value="NIL"/>
    <property type="match status" value="1"/>
</dbReference>
<comment type="function">
    <text evidence="1">Part of the ABC transporter FtsEX involved in cellular division. Important for assembly or stability of the septal ring.</text>
</comment>
<evidence type="ECO:0000256" key="10">
    <source>
        <dbReference type="ARBA" id="ARBA00023136"/>
    </source>
</evidence>
<dbReference type="InterPro" id="IPR018449">
    <property type="entry name" value="NIL_domain"/>
</dbReference>
<evidence type="ECO:0000313" key="12">
    <source>
        <dbReference type="EMBL" id="PSH55818.1"/>
    </source>
</evidence>
<keyword evidence="13" id="KW-1185">Reference proteome</keyword>
<dbReference type="SMART" id="SM00382">
    <property type="entry name" value="AAA"/>
    <property type="match status" value="1"/>
</dbReference>
<dbReference type="FunFam" id="3.40.50.300:FF:000056">
    <property type="entry name" value="Cell division ATP-binding protein FtsE"/>
    <property type="match status" value="1"/>
</dbReference>
<organism evidence="12 13">
    <name type="scientific">Phyllobacterium endophyticum</name>
    <dbReference type="NCBI Taxonomy" id="1149773"/>
    <lineage>
        <taxon>Bacteria</taxon>
        <taxon>Pseudomonadati</taxon>
        <taxon>Pseudomonadota</taxon>
        <taxon>Alphaproteobacteria</taxon>
        <taxon>Hyphomicrobiales</taxon>
        <taxon>Phyllobacteriaceae</taxon>
        <taxon>Phyllobacterium</taxon>
    </lineage>
</organism>
<evidence type="ECO:0000256" key="3">
    <source>
        <dbReference type="ARBA" id="ARBA00020019"/>
    </source>
</evidence>
<dbReference type="CDD" id="cd03258">
    <property type="entry name" value="ABC_MetN_methionine_transporter"/>
    <property type="match status" value="1"/>
</dbReference>
<dbReference type="GO" id="GO:0005524">
    <property type="term" value="F:ATP binding"/>
    <property type="evidence" value="ECO:0007669"/>
    <property type="project" value="UniProtKB-KW"/>
</dbReference>
<keyword evidence="7 12" id="KW-0067">ATP-binding</keyword>
<evidence type="ECO:0000256" key="6">
    <source>
        <dbReference type="ARBA" id="ARBA00022741"/>
    </source>
</evidence>
<comment type="caution">
    <text evidence="12">The sequence shown here is derived from an EMBL/GenBank/DDBJ whole genome shotgun (WGS) entry which is preliminary data.</text>
</comment>
<feature type="domain" description="ABC transporter" evidence="11">
    <location>
        <begin position="32"/>
        <end position="273"/>
    </location>
</feature>
<dbReference type="SMART" id="SM00930">
    <property type="entry name" value="NIL"/>
    <property type="match status" value="1"/>
</dbReference>
<proteinExistence type="inferred from homology"/>
<keyword evidence="6" id="KW-0547">Nucleotide-binding</keyword>
<evidence type="ECO:0000256" key="1">
    <source>
        <dbReference type="ARBA" id="ARBA00002579"/>
    </source>
</evidence>
<gene>
    <name evidence="12" type="ORF">CU100_19360</name>
</gene>
<dbReference type="InterPro" id="IPR027417">
    <property type="entry name" value="P-loop_NTPase"/>
</dbReference>
<dbReference type="Gene3D" id="3.40.50.300">
    <property type="entry name" value="P-loop containing nucleotide triphosphate hydrolases"/>
    <property type="match status" value="1"/>
</dbReference>
<keyword evidence="5" id="KW-1003">Cell membrane</keyword>
<dbReference type="GO" id="GO:0006865">
    <property type="term" value="P:amino acid transport"/>
    <property type="evidence" value="ECO:0007669"/>
    <property type="project" value="UniProtKB-KW"/>
</dbReference>
<keyword evidence="4" id="KW-0813">Transport</keyword>
<dbReference type="InterPro" id="IPR017871">
    <property type="entry name" value="ABC_transporter-like_CS"/>
</dbReference>
<name>A0A2P7ANP4_9HYPH</name>
<dbReference type="SUPFAM" id="SSF55021">
    <property type="entry name" value="ACT-like"/>
    <property type="match status" value="1"/>
</dbReference>
<dbReference type="Pfam" id="PF00005">
    <property type="entry name" value="ABC_tran"/>
    <property type="match status" value="1"/>
</dbReference>
<dbReference type="Gene3D" id="3.30.70.260">
    <property type="match status" value="1"/>
</dbReference>
<dbReference type="InterPro" id="IPR003439">
    <property type="entry name" value="ABC_transporter-like_ATP-bd"/>
</dbReference>